<accession>A0A5M8NZS5</accession>
<name>A0A5M8NZS5_9BACT</name>
<comment type="caution">
    <text evidence="1">The sequence shown here is derived from an EMBL/GenBank/DDBJ whole genome shotgun (WGS) entry which is preliminary data.</text>
</comment>
<reference evidence="1 2" key="1">
    <citation type="submission" date="2019-03" db="EMBL/GenBank/DDBJ databases">
        <title>Single cell metagenomics reveals metabolic interactions within the superorganism composed of flagellate Streblomastix strix and complex community of Bacteroidetes bacteria on its surface.</title>
        <authorList>
            <person name="Treitli S.C."/>
            <person name="Kolisko M."/>
            <person name="Husnik F."/>
            <person name="Keeling P."/>
            <person name="Hampl V."/>
        </authorList>
    </citation>
    <scope>NUCLEOTIDE SEQUENCE [LARGE SCALE GENOMIC DNA]</scope>
    <source>
        <strain evidence="1">St1</strain>
    </source>
</reference>
<sequence>RKFALQLLSNMNDKHSLKKRQYKAALDIEYMKKIINF</sequence>
<gene>
    <name evidence="1" type="ORF">EZS26_002254</name>
</gene>
<organism evidence="1 2">
    <name type="scientific">Candidatus Ordinivivax streblomastigis</name>
    <dbReference type="NCBI Taxonomy" id="2540710"/>
    <lineage>
        <taxon>Bacteria</taxon>
        <taxon>Pseudomonadati</taxon>
        <taxon>Bacteroidota</taxon>
        <taxon>Bacteroidia</taxon>
        <taxon>Bacteroidales</taxon>
        <taxon>Candidatus Ordinivivax</taxon>
    </lineage>
</organism>
<proteinExistence type="predicted"/>
<feature type="non-terminal residue" evidence="1">
    <location>
        <position position="1"/>
    </location>
</feature>
<dbReference type="AlphaFoldDB" id="A0A5M8NZS5"/>
<dbReference type="Proteomes" id="UP000324575">
    <property type="component" value="Unassembled WGS sequence"/>
</dbReference>
<dbReference type="EMBL" id="SNRX01000016">
    <property type="protein sequence ID" value="KAA6301648.1"/>
    <property type="molecule type" value="Genomic_DNA"/>
</dbReference>
<evidence type="ECO:0008006" key="3">
    <source>
        <dbReference type="Google" id="ProtNLM"/>
    </source>
</evidence>
<evidence type="ECO:0000313" key="1">
    <source>
        <dbReference type="EMBL" id="KAA6301648.1"/>
    </source>
</evidence>
<protein>
    <recommendedName>
        <fullName evidence="3">ISAs1 family transposase</fullName>
    </recommendedName>
</protein>
<evidence type="ECO:0000313" key="2">
    <source>
        <dbReference type="Proteomes" id="UP000324575"/>
    </source>
</evidence>